<feature type="compositionally biased region" description="Basic and acidic residues" evidence="1">
    <location>
        <begin position="150"/>
        <end position="159"/>
    </location>
</feature>
<dbReference type="OrthoDB" id="7861775at2"/>
<dbReference type="Proteomes" id="UP000182840">
    <property type="component" value="Chromosome"/>
</dbReference>
<reference evidence="3" key="1">
    <citation type="submission" date="2016-11" db="EMBL/GenBank/DDBJ databases">
        <title>Mesorhizobium oceanicum sp. nov., isolated from deep seawater in South China Sea.</title>
        <authorList>
            <person name="Fu G.-Y."/>
        </authorList>
    </citation>
    <scope>NUCLEOTIDE SEQUENCE [LARGE SCALE GENOMIC DNA]</scope>
    <source>
        <strain evidence="3">B7</strain>
    </source>
</reference>
<dbReference type="KEGG" id="meso:BSQ44_10220"/>
<feature type="region of interest" description="Disordered" evidence="1">
    <location>
        <begin position="26"/>
        <end position="53"/>
    </location>
</feature>
<dbReference type="RefSeq" id="WP_072603683.1">
    <property type="nucleotide sequence ID" value="NZ_CP018171.1"/>
</dbReference>
<gene>
    <name evidence="2" type="ORF">BSQ44_10220</name>
</gene>
<sequence length="159" mass="18184">MHRNVTAIYRTHQVAALVRQELEQEGVSPSAVHVVPDRDAPVGDGGSRDDNRFYDQLSDLQLPDADLKTYQHSVRNGDYVVSADVDDSVVPRVREIMRRPEEEARNLAARDEEYRAETIVPHSTAMGTMRRPELSWERDPAEEDPYLRSYRRDAAARPI</sequence>
<keyword evidence="3" id="KW-1185">Reference proteome</keyword>
<evidence type="ECO:0000256" key="1">
    <source>
        <dbReference type="SAM" id="MobiDB-lite"/>
    </source>
</evidence>
<feature type="compositionally biased region" description="Basic and acidic residues" evidence="1">
    <location>
        <begin position="130"/>
        <end position="139"/>
    </location>
</feature>
<name>A0A1L3SQM1_9HYPH</name>
<evidence type="ECO:0000313" key="2">
    <source>
        <dbReference type="EMBL" id="APH71699.1"/>
    </source>
</evidence>
<accession>A0A1L3SQM1</accession>
<dbReference type="EMBL" id="CP018171">
    <property type="protein sequence ID" value="APH71699.1"/>
    <property type="molecule type" value="Genomic_DNA"/>
</dbReference>
<dbReference type="AlphaFoldDB" id="A0A1L3SQM1"/>
<feature type="region of interest" description="Disordered" evidence="1">
    <location>
        <begin position="118"/>
        <end position="159"/>
    </location>
</feature>
<protein>
    <submittedName>
        <fullName evidence="2">Uncharacterized protein</fullName>
    </submittedName>
</protein>
<dbReference type="STRING" id="1670800.BSQ44_10220"/>
<organism evidence="2 3">
    <name type="scientific">Aquibium oceanicum</name>
    <dbReference type="NCBI Taxonomy" id="1670800"/>
    <lineage>
        <taxon>Bacteria</taxon>
        <taxon>Pseudomonadati</taxon>
        <taxon>Pseudomonadota</taxon>
        <taxon>Alphaproteobacteria</taxon>
        <taxon>Hyphomicrobiales</taxon>
        <taxon>Phyllobacteriaceae</taxon>
        <taxon>Aquibium</taxon>
    </lineage>
</organism>
<proteinExistence type="predicted"/>
<feature type="compositionally biased region" description="Basic and acidic residues" evidence="1">
    <location>
        <begin position="35"/>
        <end position="53"/>
    </location>
</feature>
<evidence type="ECO:0000313" key="3">
    <source>
        <dbReference type="Proteomes" id="UP000182840"/>
    </source>
</evidence>